<comment type="caution">
    <text evidence="1">The sequence shown here is derived from an EMBL/GenBank/DDBJ whole genome shotgun (WGS) entry which is preliminary data.</text>
</comment>
<dbReference type="EMBL" id="MU274925">
    <property type="protein sequence ID" value="KAI0086252.1"/>
    <property type="molecule type" value="Genomic_DNA"/>
</dbReference>
<evidence type="ECO:0000313" key="2">
    <source>
        <dbReference type="Proteomes" id="UP001055072"/>
    </source>
</evidence>
<reference evidence="1" key="1">
    <citation type="journal article" date="2021" name="Environ. Microbiol.">
        <title>Gene family expansions and transcriptome signatures uncover fungal adaptations to wood decay.</title>
        <authorList>
            <person name="Hage H."/>
            <person name="Miyauchi S."/>
            <person name="Viragh M."/>
            <person name="Drula E."/>
            <person name="Min B."/>
            <person name="Chaduli D."/>
            <person name="Navarro D."/>
            <person name="Favel A."/>
            <person name="Norest M."/>
            <person name="Lesage-Meessen L."/>
            <person name="Balint B."/>
            <person name="Merenyi Z."/>
            <person name="de Eugenio L."/>
            <person name="Morin E."/>
            <person name="Martinez A.T."/>
            <person name="Baldrian P."/>
            <person name="Stursova M."/>
            <person name="Martinez M.J."/>
            <person name="Novotny C."/>
            <person name="Magnuson J.K."/>
            <person name="Spatafora J.W."/>
            <person name="Maurice S."/>
            <person name="Pangilinan J."/>
            <person name="Andreopoulos W."/>
            <person name="LaButti K."/>
            <person name="Hundley H."/>
            <person name="Na H."/>
            <person name="Kuo A."/>
            <person name="Barry K."/>
            <person name="Lipzen A."/>
            <person name="Henrissat B."/>
            <person name="Riley R."/>
            <person name="Ahrendt S."/>
            <person name="Nagy L.G."/>
            <person name="Grigoriev I.V."/>
            <person name="Martin F."/>
            <person name="Rosso M.N."/>
        </authorList>
    </citation>
    <scope>NUCLEOTIDE SEQUENCE</scope>
    <source>
        <strain evidence="1">CBS 384.51</strain>
    </source>
</reference>
<name>A0ACB8TW48_9APHY</name>
<dbReference type="Proteomes" id="UP001055072">
    <property type="component" value="Unassembled WGS sequence"/>
</dbReference>
<gene>
    <name evidence="1" type="ORF">BDY19DRAFT_370051</name>
</gene>
<proteinExistence type="predicted"/>
<sequence>MLILINPTRAVLKDAALQRKPPAPYPPGPKGLPIVGNMFDMPPAYPWHTFTDWGKTFGDIIYLNVLGQPTVILNSAKQATSLLDKKSSIYSDRPVLQMGGELVGWNNSLAMMHQGHRLREYRRYIHQSIGSKTSMEKHHGVIVEEDKKSLRRMLESNEDIAAEIRKTAGAIILRVTYGYTPQEDADPMVMLVEEALETFAQTTAPGAWLVDILPSLRHLPAWMPGAGFKKVAADMREVLLNMGNVPYQMTKQKLTNGLDVPSNFVAECLDKENLNAETEHNIKWAAGSLYSGGADTTVSSMHTFILAMTLYPEVQKRAQAEIDLVVGNERLPSFEDRAQLPFVEALIKEVLRWRCVAPLGLPHRATEDDIHDRFLIKKGTTVFVNIWGILHDPEIYPNPDTFDPSRFVSETGEPTDVPNPYNVCFGYGRRICPGMNFADASVFLWSTMVLAVFDISKAVGSDGKVIVPAAEHTSSVISHPKPFKCLIVPRSEKARRLILSVDE</sequence>
<accession>A0ACB8TW48</accession>
<keyword evidence="2" id="KW-1185">Reference proteome</keyword>
<protein>
    <submittedName>
        <fullName evidence="1">Cytochrome P450</fullName>
    </submittedName>
</protein>
<organism evidence="1 2">
    <name type="scientific">Irpex rosettiformis</name>
    <dbReference type="NCBI Taxonomy" id="378272"/>
    <lineage>
        <taxon>Eukaryota</taxon>
        <taxon>Fungi</taxon>
        <taxon>Dikarya</taxon>
        <taxon>Basidiomycota</taxon>
        <taxon>Agaricomycotina</taxon>
        <taxon>Agaricomycetes</taxon>
        <taxon>Polyporales</taxon>
        <taxon>Irpicaceae</taxon>
        <taxon>Irpex</taxon>
    </lineage>
</organism>
<evidence type="ECO:0000313" key="1">
    <source>
        <dbReference type="EMBL" id="KAI0086252.1"/>
    </source>
</evidence>